<comment type="caution">
    <text evidence="2">The sequence shown here is derived from an EMBL/GenBank/DDBJ whole genome shotgun (WGS) entry which is preliminary data.</text>
</comment>
<feature type="region of interest" description="Disordered" evidence="1">
    <location>
        <begin position="152"/>
        <end position="226"/>
    </location>
</feature>
<accession>A0AAD6WTL5</accession>
<proteinExistence type="predicted"/>
<feature type="compositionally biased region" description="Basic and acidic residues" evidence="1">
    <location>
        <begin position="75"/>
        <end position="84"/>
    </location>
</feature>
<sequence length="226" mass="25016">MTNKRAVNCTASLSLRKTPPMKPYRIPAGREAANTYPPTRHIPQYRASNVLGVGAAPATPNAPHNPPTLRRTVPGKRDGRKGGADHACLGTRTPCSLFRPRQLARRKPHKCCGAAKLIPFWKRDREATPRAHELPSIRCLHSLHSLLPFLSGAKSASETPPHTPPTPIERPKKPPAERKPPHSIQERKRKNPPRHWIYGKTPSHPHHRAQKQARVALGTRTAAGGR</sequence>
<dbReference type="AlphaFoldDB" id="A0AAD6WTL5"/>
<protein>
    <submittedName>
        <fullName evidence="2">Uncharacterized protein</fullName>
    </submittedName>
</protein>
<evidence type="ECO:0000256" key="1">
    <source>
        <dbReference type="SAM" id="MobiDB-lite"/>
    </source>
</evidence>
<name>A0AAD6WTL5_9AGAR</name>
<evidence type="ECO:0000313" key="3">
    <source>
        <dbReference type="Proteomes" id="UP001218188"/>
    </source>
</evidence>
<dbReference type="Proteomes" id="UP001218188">
    <property type="component" value="Unassembled WGS sequence"/>
</dbReference>
<dbReference type="EMBL" id="JARJCM010000163">
    <property type="protein sequence ID" value="KAJ7024877.1"/>
    <property type="molecule type" value="Genomic_DNA"/>
</dbReference>
<reference evidence="2" key="1">
    <citation type="submission" date="2023-03" db="EMBL/GenBank/DDBJ databases">
        <title>Massive genome expansion in bonnet fungi (Mycena s.s.) driven by repeated elements and novel gene families across ecological guilds.</title>
        <authorList>
            <consortium name="Lawrence Berkeley National Laboratory"/>
            <person name="Harder C.B."/>
            <person name="Miyauchi S."/>
            <person name="Viragh M."/>
            <person name="Kuo A."/>
            <person name="Thoen E."/>
            <person name="Andreopoulos B."/>
            <person name="Lu D."/>
            <person name="Skrede I."/>
            <person name="Drula E."/>
            <person name="Henrissat B."/>
            <person name="Morin E."/>
            <person name="Kohler A."/>
            <person name="Barry K."/>
            <person name="LaButti K."/>
            <person name="Morin E."/>
            <person name="Salamov A."/>
            <person name="Lipzen A."/>
            <person name="Mereny Z."/>
            <person name="Hegedus B."/>
            <person name="Baldrian P."/>
            <person name="Stursova M."/>
            <person name="Weitz H."/>
            <person name="Taylor A."/>
            <person name="Grigoriev I.V."/>
            <person name="Nagy L.G."/>
            <person name="Martin F."/>
            <person name="Kauserud H."/>
        </authorList>
    </citation>
    <scope>NUCLEOTIDE SEQUENCE</scope>
    <source>
        <strain evidence="2">CBHHK200</strain>
    </source>
</reference>
<feature type="region of interest" description="Disordered" evidence="1">
    <location>
        <begin position="57"/>
        <end position="86"/>
    </location>
</feature>
<evidence type="ECO:0000313" key="2">
    <source>
        <dbReference type="EMBL" id="KAJ7024877.1"/>
    </source>
</evidence>
<gene>
    <name evidence="2" type="ORF">C8F04DRAFT_1192045</name>
</gene>
<organism evidence="2 3">
    <name type="scientific">Mycena alexandri</name>
    <dbReference type="NCBI Taxonomy" id="1745969"/>
    <lineage>
        <taxon>Eukaryota</taxon>
        <taxon>Fungi</taxon>
        <taxon>Dikarya</taxon>
        <taxon>Basidiomycota</taxon>
        <taxon>Agaricomycotina</taxon>
        <taxon>Agaricomycetes</taxon>
        <taxon>Agaricomycetidae</taxon>
        <taxon>Agaricales</taxon>
        <taxon>Marasmiineae</taxon>
        <taxon>Mycenaceae</taxon>
        <taxon>Mycena</taxon>
    </lineage>
</organism>
<feature type="compositionally biased region" description="Basic and acidic residues" evidence="1">
    <location>
        <begin position="169"/>
        <end position="186"/>
    </location>
</feature>
<keyword evidence="3" id="KW-1185">Reference proteome</keyword>